<dbReference type="SUPFAM" id="SSF51730">
    <property type="entry name" value="FAD-linked oxidoreductase"/>
    <property type="match status" value="1"/>
</dbReference>
<dbReference type="GO" id="GO:0035999">
    <property type="term" value="P:tetrahydrofolate interconversion"/>
    <property type="evidence" value="ECO:0007669"/>
    <property type="project" value="UniProtKB-UniPathway"/>
</dbReference>
<proteinExistence type="predicted"/>
<evidence type="ECO:0000313" key="2">
    <source>
        <dbReference type="EMBL" id="GAB09788.1"/>
    </source>
</evidence>
<comment type="caution">
    <text evidence="2">The sequence shown here is derived from an EMBL/GenBank/DDBJ whole genome shotgun (WGS) entry which is preliminary data.</text>
</comment>
<keyword evidence="1" id="KW-0560">Oxidoreductase</keyword>
<organism evidence="2 3">
    <name type="scientific">Gordonia araii NBRC 100433</name>
    <dbReference type="NCBI Taxonomy" id="1073574"/>
    <lineage>
        <taxon>Bacteria</taxon>
        <taxon>Bacillati</taxon>
        <taxon>Actinomycetota</taxon>
        <taxon>Actinomycetes</taxon>
        <taxon>Mycobacteriales</taxon>
        <taxon>Gordoniaceae</taxon>
        <taxon>Gordonia</taxon>
    </lineage>
</organism>
<name>G7H1R3_9ACTN</name>
<dbReference type="Gene3D" id="3.20.20.220">
    <property type="match status" value="1"/>
</dbReference>
<keyword evidence="3" id="KW-1185">Reference proteome</keyword>
<dbReference type="UniPathway" id="UPA00193"/>
<protein>
    <submittedName>
        <fullName evidence="2">Uncharacterized protein</fullName>
    </submittedName>
</protein>
<gene>
    <name evidence="2" type="ORF">GOARA_047_00230</name>
</gene>
<dbReference type="STRING" id="1073574.GOARA_047_00230"/>
<sequence>MIGLPGAFYTMAGKILLLTGVGDGAGVERGRGVGLAERIAQRDDGVLLFSLTPPRSATSPDDAQRIADVTLARLESLDLDGLVLYDIDDESDRNPAERPFPYLPTMDPAAFLADHLSRWRRPVVVYRCVGKYDESSMEEWLARQDPASVLTVFVGASSDDKPRALELPAAQKLRAEVNPKLQLGGVAIPERHSRTGAEHLRMVAKQQSGVSFFVTQVVYDVSAAKSMLSDYFYACAEAGLAPVPVIFTLSVCGSMKTVEFLEWLGVDVPRWLRNDLAHSDDPLAASFRQCMAAADELADFARRLGTPHGFNVESVSNRRREIEASVELAARLRP</sequence>
<reference evidence="2 3" key="1">
    <citation type="submission" date="2011-11" db="EMBL/GenBank/DDBJ databases">
        <title>Whole genome shotgun sequence of Gordonia araii NBRC 100433.</title>
        <authorList>
            <person name="Yoshida Y."/>
            <person name="Hosoyama A."/>
            <person name="Tsuchikane K."/>
            <person name="Katsumata H."/>
            <person name="Yamazaki S."/>
            <person name="Fujita N."/>
        </authorList>
    </citation>
    <scope>NUCLEOTIDE SEQUENCE [LARGE SCALE GENOMIC DNA]</scope>
    <source>
        <strain evidence="2 3">NBRC 100433</strain>
    </source>
</reference>
<dbReference type="GO" id="GO:0016491">
    <property type="term" value="F:oxidoreductase activity"/>
    <property type="evidence" value="ECO:0007669"/>
    <property type="project" value="UniProtKB-KW"/>
</dbReference>
<dbReference type="InterPro" id="IPR029041">
    <property type="entry name" value="FAD-linked_oxidoreductase-like"/>
</dbReference>
<accession>G7H1R3</accession>
<dbReference type="Proteomes" id="UP000035088">
    <property type="component" value="Unassembled WGS sequence"/>
</dbReference>
<dbReference type="EMBL" id="BAEE01000047">
    <property type="protein sequence ID" value="GAB09788.1"/>
    <property type="molecule type" value="Genomic_DNA"/>
</dbReference>
<evidence type="ECO:0000313" key="3">
    <source>
        <dbReference type="Proteomes" id="UP000035088"/>
    </source>
</evidence>
<dbReference type="AlphaFoldDB" id="G7H1R3"/>
<evidence type="ECO:0000256" key="1">
    <source>
        <dbReference type="ARBA" id="ARBA00023002"/>
    </source>
</evidence>